<accession>A0A2V5JXL0</accession>
<dbReference type="Gene3D" id="3.40.109.10">
    <property type="entry name" value="NADH Oxidase"/>
    <property type="match status" value="1"/>
</dbReference>
<dbReference type="CDD" id="cd02137">
    <property type="entry name" value="MhqN-like"/>
    <property type="match status" value="1"/>
</dbReference>
<dbReference type="PANTHER" id="PTHR43673:SF3">
    <property type="entry name" value="NAD(P)H NITROREDUCTASE YODC-RELATED"/>
    <property type="match status" value="1"/>
</dbReference>
<dbReference type="PANTHER" id="PTHR43673">
    <property type="entry name" value="NAD(P)H NITROREDUCTASE YDGI-RELATED"/>
    <property type="match status" value="1"/>
</dbReference>
<reference evidence="4 5" key="1">
    <citation type="submission" date="2018-05" db="EMBL/GenBank/DDBJ databases">
        <title>Paenibacillus flagellatus sp. nov., isolated from selenium mineral soil.</title>
        <authorList>
            <person name="Dai X."/>
        </authorList>
    </citation>
    <scope>NUCLEOTIDE SEQUENCE [LARGE SCALE GENOMIC DNA]</scope>
    <source>
        <strain evidence="4 5">DXL2</strain>
    </source>
</reference>
<dbReference type="Proteomes" id="UP000247476">
    <property type="component" value="Unassembled WGS sequence"/>
</dbReference>
<evidence type="ECO:0000313" key="4">
    <source>
        <dbReference type="EMBL" id="PYI51002.1"/>
    </source>
</evidence>
<dbReference type="OrthoDB" id="9782629at2"/>
<dbReference type="EMBL" id="QJVJ01000015">
    <property type="protein sequence ID" value="PYI51002.1"/>
    <property type="molecule type" value="Genomic_DNA"/>
</dbReference>
<organism evidence="4 5">
    <name type="scientific">Paenibacillus flagellatus</name>
    <dbReference type="NCBI Taxonomy" id="2211139"/>
    <lineage>
        <taxon>Bacteria</taxon>
        <taxon>Bacillati</taxon>
        <taxon>Bacillota</taxon>
        <taxon>Bacilli</taxon>
        <taxon>Bacillales</taxon>
        <taxon>Paenibacillaceae</taxon>
        <taxon>Paenibacillus</taxon>
    </lineage>
</organism>
<protein>
    <submittedName>
        <fullName evidence="4">Nitroreductase family protein</fullName>
    </submittedName>
</protein>
<name>A0A2V5JXL0_9BACL</name>
<dbReference type="AlphaFoldDB" id="A0A2V5JXL0"/>
<dbReference type="RefSeq" id="WP_110843156.1">
    <property type="nucleotide sequence ID" value="NZ_QJVJ01000015.1"/>
</dbReference>
<feature type="domain" description="Nitroreductase" evidence="3">
    <location>
        <begin position="16"/>
        <end position="191"/>
    </location>
</feature>
<dbReference type="SUPFAM" id="SSF55469">
    <property type="entry name" value="FMN-dependent nitroreductase-like"/>
    <property type="match status" value="1"/>
</dbReference>
<dbReference type="InterPro" id="IPR029479">
    <property type="entry name" value="Nitroreductase"/>
</dbReference>
<proteinExistence type="inferred from homology"/>
<gene>
    <name evidence="4" type="ORF">DLM86_26920</name>
</gene>
<sequence>METRVETREADLFTVIRERQSIRGYDPNVQISEQELREMIEEAVLAPSSSNLQPWRFLVVQDPAVKAKLQPIANNQKQVTESSATVVLLGDTEAYRNADVIYDRAVEAGLSKEFRDSYVPRIKEYYTRLTPEAARSIALIDGGLVAMQFMLVAKARGYDTVPMGGFSPEKLIEEFDIPSRYVPVMLISVGKGAAPGFPKARLTVDEVTFWNRLDGIDR</sequence>
<dbReference type="Pfam" id="PF00881">
    <property type="entry name" value="Nitroreductase"/>
    <property type="match status" value="1"/>
</dbReference>
<evidence type="ECO:0000256" key="2">
    <source>
        <dbReference type="ARBA" id="ARBA00023002"/>
    </source>
</evidence>
<evidence type="ECO:0000259" key="3">
    <source>
        <dbReference type="Pfam" id="PF00881"/>
    </source>
</evidence>
<evidence type="ECO:0000256" key="1">
    <source>
        <dbReference type="ARBA" id="ARBA00007118"/>
    </source>
</evidence>
<keyword evidence="2" id="KW-0560">Oxidoreductase</keyword>
<comment type="caution">
    <text evidence="4">The sequence shown here is derived from an EMBL/GenBank/DDBJ whole genome shotgun (WGS) entry which is preliminary data.</text>
</comment>
<dbReference type="InterPro" id="IPR000415">
    <property type="entry name" value="Nitroreductase-like"/>
</dbReference>
<dbReference type="GO" id="GO:0016491">
    <property type="term" value="F:oxidoreductase activity"/>
    <property type="evidence" value="ECO:0007669"/>
    <property type="project" value="UniProtKB-KW"/>
</dbReference>
<comment type="similarity">
    <text evidence="1">Belongs to the nitroreductase family.</text>
</comment>
<keyword evidence="5" id="KW-1185">Reference proteome</keyword>
<evidence type="ECO:0000313" key="5">
    <source>
        <dbReference type="Proteomes" id="UP000247476"/>
    </source>
</evidence>